<keyword evidence="2" id="KW-1185">Reference proteome</keyword>
<reference evidence="1 2" key="1">
    <citation type="submission" date="2024-04" db="EMBL/GenBank/DDBJ databases">
        <authorList>
            <person name="Waldvogel A.-M."/>
            <person name="Schoenle A."/>
        </authorList>
    </citation>
    <scope>NUCLEOTIDE SEQUENCE [LARGE SCALE GENOMIC DNA]</scope>
</reference>
<dbReference type="EMBL" id="OZ035831">
    <property type="protein sequence ID" value="CAL1615850.1"/>
    <property type="molecule type" value="Genomic_DNA"/>
</dbReference>
<accession>A0AAV2MR98</accession>
<organism evidence="1 2">
    <name type="scientific">Knipowitschia caucasica</name>
    <name type="common">Caucasian dwarf goby</name>
    <name type="synonym">Pomatoschistus caucasicus</name>
    <dbReference type="NCBI Taxonomy" id="637954"/>
    <lineage>
        <taxon>Eukaryota</taxon>
        <taxon>Metazoa</taxon>
        <taxon>Chordata</taxon>
        <taxon>Craniata</taxon>
        <taxon>Vertebrata</taxon>
        <taxon>Euteleostomi</taxon>
        <taxon>Actinopterygii</taxon>
        <taxon>Neopterygii</taxon>
        <taxon>Teleostei</taxon>
        <taxon>Neoteleostei</taxon>
        <taxon>Acanthomorphata</taxon>
        <taxon>Gobiaria</taxon>
        <taxon>Gobiiformes</taxon>
        <taxon>Gobioidei</taxon>
        <taxon>Gobiidae</taxon>
        <taxon>Gobiinae</taxon>
        <taxon>Knipowitschia</taxon>
    </lineage>
</organism>
<proteinExistence type="predicted"/>
<protein>
    <submittedName>
        <fullName evidence="1">Uncharacterized protein</fullName>
    </submittedName>
</protein>
<dbReference type="AlphaFoldDB" id="A0AAV2MR98"/>
<sequence length="115" mass="12039">MPCDSSVHHLACCRSTKSELPVSAGGRAAGGEIKAHRNGSFACRFGLSCRRERLVQEAAPVPNARVGLNISPGAPCAINWFTIVLLNTRHITGAAAQPEALAGCFSAPRSAMLLL</sequence>
<name>A0AAV2MR98_KNICA</name>
<gene>
    <name evidence="1" type="ORF">KC01_LOCUS41724</name>
</gene>
<evidence type="ECO:0000313" key="1">
    <source>
        <dbReference type="EMBL" id="CAL1615850.1"/>
    </source>
</evidence>
<dbReference type="Proteomes" id="UP001497482">
    <property type="component" value="Chromosome 9"/>
</dbReference>
<evidence type="ECO:0000313" key="2">
    <source>
        <dbReference type="Proteomes" id="UP001497482"/>
    </source>
</evidence>